<organism evidence="1 2">
    <name type="scientific">Meloidogyne enterolobii</name>
    <name type="common">Root-knot nematode worm</name>
    <name type="synonym">Meloidogyne mayaguensis</name>
    <dbReference type="NCBI Taxonomy" id="390850"/>
    <lineage>
        <taxon>Eukaryota</taxon>
        <taxon>Metazoa</taxon>
        <taxon>Ecdysozoa</taxon>
        <taxon>Nematoda</taxon>
        <taxon>Chromadorea</taxon>
        <taxon>Rhabditida</taxon>
        <taxon>Tylenchina</taxon>
        <taxon>Tylenchomorpha</taxon>
        <taxon>Tylenchoidea</taxon>
        <taxon>Meloidogynidae</taxon>
        <taxon>Meloidogyninae</taxon>
        <taxon>Meloidogyne</taxon>
    </lineage>
</organism>
<comment type="caution">
    <text evidence="1">The sequence shown here is derived from an EMBL/GenBank/DDBJ whole genome shotgun (WGS) entry which is preliminary data.</text>
</comment>
<evidence type="ECO:0000313" key="2">
    <source>
        <dbReference type="Proteomes" id="UP001497535"/>
    </source>
</evidence>
<proteinExistence type="predicted"/>
<protein>
    <submittedName>
        <fullName evidence="1">Uncharacterized protein</fullName>
    </submittedName>
</protein>
<gene>
    <name evidence="1" type="ORF">MENTE1834_LOCUS940</name>
</gene>
<name>A0ACB0XLW1_MELEN</name>
<reference evidence="1" key="1">
    <citation type="submission" date="2023-11" db="EMBL/GenBank/DDBJ databases">
        <authorList>
            <person name="Poullet M."/>
        </authorList>
    </citation>
    <scope>NUCLEOTIDE SEQUENCE</scope>
    <source>
        <strain evidence="1">E1834</strain>
    </source>
</reference>
<accession>A0ACB0XLW1</accession>
<keyword evidence="2" id="KW-1185">Reference proteome</keyword>
<sequence length="123" mass="14918">MNDTLLEIIIIIIQKKERKYCCFVFVKAKDIRIILPFLSVFFFFFPHSFPHNSINFWCLGDSKGRDGWANIEKIRRESREKKRREMACLYILFNRVLCPSFAFPFIFFFLHARQNFLYFSVLL</sequence>
<dbReference type="EMBL" id="CAVMJV010000001">
    <property type="protein sequence ID" value="CAK5008019.1"/>
    <property type="molecule type" value="Genomic_DNA"/>
</dbReference>
<evidence type="ECO:0000313" key="1">
    <source>
        <dbReference type="EMBL" id="CAK5008019.1"/>
    </source>
</evidence>
<dbReference type="Proteomes" id="UP001497535">
    <property type="component" value="Unassembled WGS sequence"/>
</dbReference>